<dbReference type="PANTHER" id="PTHR46673">
    <property type="entry name" value="4F2 CELL-SURFACE ANTIGEN HEAVY CHAIN"/>
    <property type="match status" value="1"/>
</dbReference>
<comment type="caution">
    <text evidence="3">The sequence shown here is derived from an EMBL/GenBank/DDBJ whole genome shotgun (WGS) entry which is preliminary data.</text>
</comment>
<name>A0A815FTX6_ADIRI</name>
<proteinExistence type="predicted"/>
<dbReference type="AlphaFoldDB" id="A0A815FTX6"/>
<dbReference type="OrthoDB" id="1740265at2759"/>
<keyword evidence="1" id="KW-0472">Membrane</keyword>
<dbReference type="GO" id="GO:0015180">
    <property type="term" value="F:L-alanine transmembrane transporter activity"/>
    <property type="evidence" value="ECO:0007669"/>
    <property type="project" value="TreeGrafter"/>
</dbReference>
<dbReference type="InterPro" id="IPR042280">
    <property type="entry name" value="SLC3A2"/>
</dbReference>
<dbReference type="GO" id="GO:1903801">
    <property type="term" value="P:L-leucine import across plasma membrane"/>
    <property type="evidence" value="ECO:0007669"/>
    <property type="project" value="TreeGrafter"/>
</dbReference>
<dbReference type="Pfam" id="PF00128">
    <property type="entry name" value="Alpha-amylase"/>
    <property type="match status" value="1"/>
</dbReference>
<evidence type="ECO:0000313" key="4">
    <source>
        <dbReference type="Proteomes" id="UP000663852"/>
    </source>
</evidence>
<accession>A0A815FTX6</accession>
<feature type="domain" description="Glycosyl hydrolase family 13 catalytic" evidence="2">
    <location>
        <begin position="138"/>
        <end position="500"/>
    </location>
</feature>
<keyword evidence="1" id="KW-0812">Transmembrane</keyword>
<feature type="transmembrane region" description="Helical" evidence="1">
    <location>
        <begin position="95"/>
        <end position="118"/>
    </location>
</feature>
<dbReference type="GO" id="GO:0016323">
    <property type="term" value="C:basolateral plasma membrane"/>
    <property type="evidence" value="ECO:0007669"/>
    <property type="project" value="TreeGrafter"/>
</dbReference>
<dbReference type="GO" id="GO:0005975">
    <property type="term" value="P:carbohydrate metabolic process"/>
    <property type="evidence" value="ECO:0007669"/>
    <property type="project" value="InterPro"/>
</dbReference>
<dbReference type="GO" id="GO:0015823">
    <property type="term" value="P:phenylalanine transport"/>
    <property type="evidence" value="ECO:0007669"/>
    <property type="project" value="TreeGrafter"/>
</dbReference>
<gene>
    <name evidence="3" type="ORF">EDS130_LOCUS32101</name>
</gene>
<dbReference type="GO" id="GO:1904273">
    <property type="term" value="P:L-alanine import across plasma membrane"/>
    <property type="evidence" value="ECO:0007669"/>
    <property type="project" value="TreeGrafter"/>
</dbReference>
<keyword evidence="1" id="KW-1133">Transmembrane helix</keyword>
<dbReference type="PANTHER" id="PTHR46673:SF1">
    <property type="entry name" value="4F2 CELL-SURFACE ANTIGEN HEAVY CHAIN"/>
    <property type="match status" value="1"/>
</dbReference>
<organism evidence="3 4">
    <name type="scientific">Adineta ricciae</name>
    <name type="common">Rotifer</name>
    <dbReference type="NCBI Taxonomy" id="249248"/>
    <lineage>
        <taxon>Eukaryota</taxon>
        <taxon>Metazoa</taxon>
        <taxon>Spiralia</taxon>
        <taxon>Gnathifera</taxon>
        <taxon>Rotifera</taxon>
        <taxon>Eurotatoria</taxon>
        <taxon>Bdelloidea</taxon>
        <taxon>Adinetida</taxon>
        <taxon>Adinetidae</taxon>
        <taxon>Adineta</taxon>
    </lineage>
</organism>
<evidence type="ECO:0000313" key="3">
    <source>
        <dbReference type="EMBL" id="CAF1329367.1"/>
    </source>
</evidence>
<evidence type="ECO:0000259" key="2">
    <source>
        <dbReference type="SMART" id="SM00642"/>
    </source>
</evidence>
<reference evidence="3" key="1">
    <citation type="submission" date="2021-02" db="EMBL/GenBank/DDBJ databases">
        <authorList>
            <person name="Nowell W R."/>
        </authorList>
    </citation>
    <scope>NUCLEOTIDE SEQUENCE</scope>
</reference>
<protein>
    <recommendedName>
        <fullName evidence="2">Glycosyl hydrolase family 13 catalytic domain-containing protein</fullName>
    </recommendedName>
</protein>
<dbReference type="InterPro" id="IPR006047">
    <property type="entry name" value="GH13_cat_dom"/>
</dbReference>
<dbReference type="SUPFAM" id="SSF51445">
    <property type="entry name" value="(Trans)glycosidases"/>
    <property type="match status" value="1"/>
</dbReference>
<dbReference type="GO" id="GO:0015190">
    <property type="term" value="F:L-leucine transmembrane transporter activity"/>
    <property type="evidence" value="ECO:0007669"/>
    <property type="project" value="TreeGrafter"/>
</dbReference>
<dbReference type="Pfam" id="PF16028">
    <property type="entry name" value="SLC3A2_N"/>
    <property type="match status" value="1"/>
</dbReference>
<dbReference type="InterPro" id="IPR017853">
    <property type="entry name" value="GH"/>
</dbReference>
<dbReference type="SMART" id="SM00642">
    <property type="entry name" value="Aamy"/>
    <property type="match status" value="1"/>
</dbReference>
<sequence>MTVDIHSSTAAVPEAANENSLNEHCQVKSKVGHVAKFQCENEDQISNDDELYPKSSSGIFQISFQQFKQIPEFIPLTKAELKSFINNPYWRKIRLLIGIFYVFFIILLLLGSIMLIIFSTKCSSKSPLKWYEKDLIYEVDLQMFSDSDADGQGDLNGFLSKFDYLQKYSLKTFLFRPTIFQQKNHLDFLKLNSNILNQTFFDSFIKLIHRKDMNVILDLPLSSTNDLNGTFWYGFNQSLPMQINNPCNQGEESLGCRYWKSSERLPLDFNEKQVKEQAENRIRYWLLSKNVDGIRIDLPLQFNQQTNLYEISSETISQWNLIKYQIEKQTKTKLILFDIPFDLLDFIKQNDFHNEIIYPILDKSSSIIKAKQIDEQIDSFHSNHRSLPKFWKFGSLRLKEQIQTNLSKEIQLTMTMLFPGTPIILYGEELSLDYNRNRLMLWTSDLPSGGFSSCLTDDCQRLFHLYEINPLKTNVKRQEATDGNVEESFLKYFSYLTKLRQENSFRYGLFEKGFSEKFNLFWFIRELSGQRGYLILFNLNKKEEKLIHLSLYELTNQLIPLSISYEYQWPKNSFSLYQNQTHINSDNLFISSKQSIFIFSWKVKLIKPETLFQKAKLYLVD</sequence>
<dbReference type="GO" id="GO:0015173">
    <property type="term" value="F:aromatic amino acid transmembrane transporter activity"/>
    <property type="evidence" value="ECO:0007669"/>
    <property type="project" value="TreeGrafter"/>
</dbReference>
<dbReference type="Gene3D" id="3.20.20.80">
    <property type="entry name" value="Glycosidases"/>
    <property type="match status" value="1"/>
</dbReference>
<dbReference type="EMBL" id="CAJNOJ010000243">
    <property type="protein sequence ID" value="CAF1329367.1"/>
    <property type="molecule type" value="Genomic_DNA"/>
</dbReference>
<dbReference type="Proteomes" id="UP000663852">
    <property type="component" value="Unassembled WGS sequence"/>
</dbReference>
<evidence type="ECO:0000256" key="1">
    <source>
        <dbReference type="SAM" id="Phobius"/>
    </source>
</evidence>
<dbReference type="GO" id="GO:0016324">
    <property type="term" value="C:apical plasma membrane"/>
    <property type="evidence" value="ECO:0007669"/>
    <property type="project" value="TreeGrafter"/>
</dbReference>
<dbReference type="InterPro" id="IPR031984">
    <property type="entry name" value="SLC3A2_N"/>
</dbReference>